<evidence type="ECO:0000313" key="2">
    <source>
        <dbReference type="Proteomes" id="UP000789342"/>
    </source>
</evidence>
<evidence type="ECO:0000313" key="1">
    <source>
        <dbReference type="EMBL" id="CAG8776341.1"/>
    </source>
</evidence>
<proteinExistence type="predicted"/>
<reference evidence="1" key="1">
    <citation type="submission" date="2021-06" db="EMBL/GenBank/DDBJ databases">
        <authorList>
            <person name="Kallberg Y."/>
            <person name="Tangrot J."/>
            <person name="Rosling A."/>
        </authorList>
    </citation>
    <scope>NUCLEOTIDE SEQUENCE</scope>
    <source>
        <strain evidence="1">CL551</strain>
    </source>
</reference>
<keyword evidence="2" id="KW-1185">Reference proteome</keyword>
<dbReference type="Proteomes" id="UP000789342">
    <property type="component" value="Unassembled WGS sequence"/>
</dbReference>
<organism evidence="1 2">
    <name type="scientific">Acaulospora morrowiae</name>
    <dbReference type="NCBI Taxonomy" id="94023"/>
    <lineage>
        <taxon>Eukaryota</taxon>
        <taxon>Fungi</taxon>
        <taxon>Fungi incertae sedis</taxon>
        <taxon>Mucoromycota</taxon>
        <taxon>Glomeromycotina</taxon>
        <taxon>Glomeromycetes</taxon>
        <taxon>Diversisporales</taxon>
        <taxon>Acaulosporaceae</taxon>
        <taxon>Acaulospora</taxon>
    </lineage>
</organism>
<comment type="caution">
    <text evidence="1">The sequence shown here is derived from an EMBL/GenBank/DDBJ whole genome shotgun (WGS) entry which is preliminary data.</text>
</comment>
<dbReference type="AlphaFoldDB" id="A0A9N9JDE9"/>
<accession>A0A9N9JDE9</accession>
<name>A0A9N9JDE9_9GLOM</name>
<dbReference type="EMBL" id="CAJVPV010049565">
    <property type="protein sequence ID" value="CAG8776341.1"/>
    <property type="molecule type" value="Genomic_DNA"/>
</dbReference>
<sequence length="40" mass="4634">PPSKRLQKLQNQRMIKLVLITSTVLVRIEGNAADEEFYFS</sequence>
<feature type="non-terminal residue" evidence="1">
    <location>
        <position position="1"/>
    </location>
</feature>
<protein>
    <submittedName>
        <fullName evidence="1">8190_t:CDS:1</fullName>
    </submittedName>
</protein>
<gene>
    <name evidence="1" type="ORF">AMORRO_LOCUS16946</name>
</gene>